<dbReference type="Gene3D" id="3.30.70.1900">
    <property type="match status" value="1"/>
</dbReference>
<dbReference type="InterPro" id="IPR019267">
    <property type="entry name" value="CRISPR-assoc_Cas6_C"/>
</dbReference>
<name>A0A977KBQ2_9CREN</name>
<evidence type="ECO:0000313" key="2">
    <source>
        <dbReference type="EMBL" id="UXD22692.1"/>
    </source>
</evidence>
<dbReference type="Pfam" id="PF10040">
    <property type="entry name" value="CRISPR_Cas6"/>
    <property type="match status" value="1"/>
</dbReference>
<dbReference type="KEGG" id="ipc:IPA_07410"/>
<evidence type="ECO:0000313" key="3">
    <source>
        <dbReference type="Proteomes" id="UP001063698"/>
    </source>
</evidence>
<dbReference type="Proteomes" id="UP001063698">
    <property type="component" value="Chromosome"/>
</dbReference>
<accession>A0A977KBQ2</accession>
<proteinExistence type="predicted"/>
<organism evidence="2 3">
    <name type="scientific">Ignicoccus pacificus DSM 13166</name>
    <dbReference type="NCBI Taxonomy" id="940294"/>
    <lineage>
        <taxon>Archaea</taxon>
        <taxon>Thermoproteota</taxon>
        <taxon>Thermoprotei</taxon>
        <taxon>Desulfurococcales</taxon>
        <taxon>Desulfurococcaceae</taxon>
        <taxon>Ignicoccus</taxon>
    </lineage>
</organism>
<evidence type="ECO:0000259" key="1">
    <source>
        <dbReference type="Pfam" id="PF10040"/>
    </source>
</evidence>
<protein>
    <recommendedName>
        <fullName evidence="1">CRISPR-associated protein Cas6 C-terminal domain-containing protein</fullName>
    </recommendedName>
</protein>
<dbReference type="AlphaFoldDB" id="A0A977KBQ2"/>
<feature type="domain" description="CRISPR-associated protein Cas6 C-terminal" evidence="1">
    <location>
        <begin position="126"/>
        <end position="235"/>
    </location>
</feature>
<keyword evidence="3" id="KW-1185">Reference proteome</keyword>
<sequence>MSHVFVVSVDVVATKPIKWRAWKGVFSGKVVYDSLKASGLEPTSSIRVSPPEKFKGALKPGDVVKFNAYFWGEGAEEEVAALVQGIGALEYVAPRSLEVKEVEIEEPEVRSSEEPKAVFFAVKHLPTYYRFHGAWVPLPSPSRMIYSLFRRLSEATNSSFSNEASLIATAIEAIGGRPSFARYRIHFDEEVPAFSGTIKYYGILPTNLADLLKWALKYLPYLGVGSSPGVGFGHVEEVKLAEPPFEAPVEPWEP</sequence>
<gene>
    <name evidence="2" type="ORF">IPA_07410</name>
</gene>
<reference evidence="2" key="1">
    <citation type="submission" date="2013-11" db="EMBL/GenBank/DDBJ databases">
        <title>Comparative genomics of Ignicoccus.</title>
        <authorList>
            <person name="Podar M."/>
        </authorList>
    </citation>
    <scope>NUCLEOTIDE SEQUENCE</scope>
    <source>
        <strain evidence="2">DSM 13166</strain>
    </source>
</reference>
<dbReference type="EMBL" id="CP006868">
    <property type="protein sequence ID" value="UXD22692.1"/>
    <property type="molecule type" value="Genomic_DNA"/>
</dbReference>